<gene>
    <name evidence="1" type="ORF">DPX16_8174</name>
</gene>
<evidence type="ECO:0000313" key="2">
    <source>
        <dbReference type="Proteomes" id="UP000281406"/>
    </source>
</evidence>
<evidence type="ECO:0000313" key="1">
    <source>
        <dbReference type="EMBL" id="ROL49993.1"/>
    </source>
</evidence>
<dbReference type="EMBL" id="RJVU01023796">
    <property type="protein sequence ID" value="ROL49993.1"/>
    <property type="molecule type" value="Genomic_DNA"/>
</dbReference>
<dbReference type="Proteomes" id="UP000281406">
    <property type="component" value="Unassembled WGS sequence"/>
</dbReference>
<organism evidence="1 2">
    <name type="scientific">Anabarilius grahami</name>
    <name type="common">Kanglang fish</name>
    <name type="synonym">Barilius grahami</name>
    <dbReference type="NCBI Taxonomy" id="495550"/>
    <lineage>
        <taxon>Eukaryota</taxon>
        <taxon>Metazoa</taxon>
        <taxon>Chordata</taxon>
        <taxon>Craniata</taxon>
        <taxon>Vertebrata</taxon>
        <taxon>Euteleostomi</taxon>
        <taxon>Actinopterygii</taxon>
        <taxon>Neopterygii</taxon>
        <taxon>Teleostei</taxon>
        <taxon>Ostariophysi</taxon>
        <taxon>Cypriniformes</taxon>
        <taxon>Xenocyprididae</taxon>
        <taxon>Xenocypridinae</taxon>
        <taxon>Xenocypridinae incertae sedis</taxon>
        <taxon>Anabarilius</taxon>
    </lineage>
</organism>
<name>A0A3N0YUX7_ANAGA</name>
<proteinExistence type="predicted"/>
<dbReference type="AlphaFoldDB" id="A0A3N0YUX7"/>
<reference evidence="1 2" key="1">
    <citation type="submission" date="2018-10" db="EMBL/GenBank/DDBJ databases">
        <title>Genome assembly for a Yunnan-Guizhou Plateau 3E fish, Anabarilius grahami (Regan), and its evolutionary and genetic applications.</title>
        <authorList>
            <person name="Jiang W."/>
        </authorList>
    </citation>
    <scope>NUCLEOTIDE SEQUENCE [LARGE SCALE GENOMIC DNA]</scope>
    <source>
        <strain evidence="1">AG-KIZ</strain>
        <tissue evidence="1">Muscle</tissue>
    </source>
</reference>
<sequence>MAVAIMVSAASSGADSGAGADSELEKALEYFLEQTLGLMMVKDLGGVLWCVVAQWKKTMIVQYTPEYRLHHVIILWHVGELKELLYIIFNWAAILCHGEEQSGWIKGCHRSTISALHFPSSLLDFTSTLYAITCTCTHTHTPAPSSSHPFEHTPRFTHCPVSFLRSGLLPCYFSDLL</sequence>
<keyword evidence="2" id="KW-1185">Reference proteome</keyword>
<comment type="caution">
    <text evidence="1">The sequence shown here is derived from an EMBL/GenBank/DDBJ whole genome shotgun (WGS) entry which is preliminary data.</text>
</comment>
<protein>
    <submittedName>
        <fullName evidence="1">Uncharacterized protein</fullName>
    </submittedName>
</protein>
<accession>A0A3N0YUX7</accession>